<dbReference type="Proteomes" id="UP000236151">
    <property type="component" value="Unassembled WGS sequence"/>
</dbReference>
<dbReference type="PROSITE" id="PS51257">
    <property type="entry name" value="PROKAR_LIPOPROTEIN"/>
    <property type="match status" value="1"/>
</dbReference>
<dbReference type="PANTHER" id="PTHR43649:SF12">
    <property type="entry name" value="DIACETYLCHITOBIOSE BINDING PROTEIN DASA"/>
    <property type="match status" value="1"/>
</dbReference>
<feature type="compositionally biased region" description="Low complexity" evidence="1">
    <location>
        <begin position="31"/>
        <end position="45"/>
    </location>
</feature>
<evidence type="ECO:0000313" key="2">
    <source>
        <dbReference type="EMBL" id="PNT95538.1"/>
    </source>
</evidence>
<reference evidence="2 3" key="1">
    <citation type="submission" date="2017-06" db="EMBL/GenBank/DDBJ databases">
        <title>Investigating the central metabolism of Clostridium thermosuccinogenes.</title>
        <authorList>
            <person name="Koendjbiharie J.G."/>
            <person name="van Kranenburg R."/>
        </authorList>
    </citation>
    <scope>NUCLEOTIDE SEQUENCE [LARGE SCALE GENOMIC DNA]</scope>
    <source>
        <strain evidence="2 3">DSM 5806</strain>
    </source>
</reference>
<dbReference type="RefSeq" id="WP_103082915.1">
    <property type="nucleotide sequence ID" value="NZ_CP021850.1"/>
</dbReference>
<dbReference type="KEGG" id="cthd:CDO33_20245"/>
<protein>
    <recommendedName>
        <fullName evidence="4">ABC transporter substrate-binding protein</fullName>
    </recommendedName>
</protein>
<feature type="region of interest" description="Disordered" evidence="1">
    <location>
        <begin position="31"/>
        <end position="55"/>
    </location>
</feature>
<organism evidence="2 3">
    <name type="scientific">Clostridium thermosuccinogenes</name>
    <dbReference type="NCBI Taxonomy" id="84032"/>
    <lineage>
        <taxon>Bacteria</taxon>
        <taxon>Bacillati</taxon>
        <taxon>Bacillota</taxon>
        <taxon>Clostridia</taxon>
        <taxon>Eubacteriales</taxon>
        <taxon>Clostridiaceae</taxon>
        <taxon>Clostridium</taxon>
    </lineage>
</organism>
<sequence>MINMNVKKILSVLLIVTFVITFFAGCGSGNNKASQQSNDNSSASKSNEKSNGEDKTAAEEVYTFKMFANFTPAEQSEADKAFFELVERENNVKIDLEIPPSTNYAERLQIMIAGGDYPEVVLITNSSDKVVLDAVKSGVFLPLNEYLENAPNLKQYTYDISWESLKLTGDENIYGIPRTSIARADGYIVRKDWLDKVGITIPEDGAVTKEEFVQIVRAFTKEDPDGNGKDDTYGLAASTDSGDMGPLLAWPFGIIGWQKADNGPYEYMNLQYSREHDNYKKALEFTQTLWKEGLIDPDWPVTKRDVSMERFKQGITGVISEFAGWIPQYLDDMLPINPNVELTYITGVKNDDGIVEGGSFSTGFWGFWAITTSAKKPERIIQVFDWLLSDDGWNAANYGPEGVTYTVEGDKKVATDLYQDFKWGRAIVRRNNDPGFFVPLNTPSDLQPKLEKWIGICIDQFVFSLDRGYRPAAADNPEFIDYSQKTYAQTISKIIVGELPVSAYDELLEGWYENGGEEYVQQMNEYIKSMEE</sequence>
<evidence type="ECO:0008006" key="4">
    <source>
        <dbReference type="Google" id="ProtNLM"/>
    </source>
</evidence>
<keyword evidence="3" id="KW-1185">Reference proteome</keyword>
<dbReference type="SUPFAM" id="SSF53850">
    <property type="entry name" value="Periplasmic binding protein-like II"/>
    <property type="match status" value="1"/>
</dbReference>
<accession>A0A2K2F9W4</accession>
<dbReference type="InterPro" id="IPR050490">
    <property type="entry name" value="Bact_solute-bd_prot1"/>
</dbReference>
<dbReference type="Gene3D" id="3.40.190.10">
    <property type="entry name" value="Periplasmic binding protein-like II"/>
    <property type="match status" value="2"/>
</dbReference>
<proteinExistence type="predicted"/>
<dbReference type="InterPro" id="IPR006059">
    <property type="entry name" value="SBP"/>
</dbReference>
<dbReference type="OrthoDB" id="2644263at2"/>
<dbReference type="AlphaFoldDB" id="A0A2K2F9W4"/>
<evidence type="ECO:0000313" key="3">
    <source>
        <dbReference type="Proteomes" id="UP000236151"/>
    </source>
</evidence>
<dbReference type="PANTHER" id="PTHR43649">
    <property type="entry name" value="ARABINOSE-BINDING PROTEIN-RELATED"/>
    <property type="match status" value="1"/>
</dbReference>
<dbReference type="EMBL" id="NIOJ01000064">
    <property type="protein sequence ID" value="PNT95538.1"/>
    <property type="molecule type" value="Genomic_DNA"/>
</dbReference>
<feature type="compositionally biased region" description="Basic and acidic residues" evidence="1">
    <location>
        <begin position="46"/>
        <end position="55"/>
    </location>
</feature>
<evidence type="ECO:0000256" key="1">
    <source>
        <dbReference type="SAM" id="MobiDB-lite"/>
    </source>
</evidence>
<name>A0A2K2F9W4_9CLOT</name>
<dbReference type="Pfam" id="PF01547">
    <property type="entry name" value="SBP_bac_1"/>
    <property type="match status" value="1"/>
</dbReference>
<gene>
    <name evidence="2" type="ORF">CDQ84_16885</name>
</gene>
<comment type="caution">
    <text evidence="2">The sequence shown here is derived from an EMBL/GenBank/DDBJ whole genome shotgun (WGS) entry which is preliminary data.</text>
</comment>